<evidence type="ECO:0008006" key="3">
    <source>
        <dbReference type="Google" id="ProtNLM"/>
    </source>
</evidence>
<dbReference type="Proteomes" id="UP001174748">
    <property type="component" value="Unassembled WGS sequence"/>
</dbReference>
<proteinExistence type="predicted"/>
<gene>
    <name evidence="1" type="ORF">P9921_00935</name>
</gene>
<organism evidence="1 2">
    <name type="scientific">Serratia nevei</name>
    <dbReference type="NCBI Taxonomy" id="2703794"/>
    <lineage>
        <taxon>Bacteria</taxon>
        <taxon>Pseudomonadati</taxon>
        <taxon>Pseudomonadota</taxon>
        <taxon>Gammaproteobacteria</taxon>
        <taxon>Enterobacterales</taxon>
        <taxon>Yersiniaceae</taxon>
        <taxon>Serratia</taxon>
    </lineage>
</organism>
<evidence type="ECO:0000313" key="2">
    <source>
        <dbReference type="Proteomes" id="UP001174748"/>
    </source>
</evidence>
<name>A0ABT7G5L7_9GAMM</name>
<keyword evidence="2" id="KW-1185">Reference proteome</keyword>
<evidence type="ECO:0000313" key="1">
    <source>
        <dbReference type="EMBL" id="MDK5169056.1"/>
    </source>
</evidence>
<reference evidence="1" key="1">
    <citation type="submission" date="2023-01" db="EMBL/GenBank/DDBJ databases">
        <title>Genomic dissection of endemic carbapenem resistance: metallo-beta-lactamase gene dissemination through clonal, plasmid and integron transfer pathways.</title>
        <authorList>
            <person name="Macesic N."/>
        </authorList>
    </citation>
    <scope>NUCLEOTIDE SEQUENCE</scope>
    <source>
        <strain evidence="1">CPO382</strain>
    </source>
</reference>
<protein>
    <recommendedName>
        <fullName evidence="3">Phage protein</fullName>
    </recommendedName>
</protein>
<dbReference type="EMBL" id="JARTOI010000001">
    <property type="protein sequence ID" value="MDK5169056.1"/>
    <property type="molecule type" value="Genomic_DNA"/>
</dbReference>
<sequence>MDTNKYKSRSIHVDHINKATQLGMTLNEYITHLANLAAKEKTTEQANQDERLKSVEGIVASVVEALKLEKYKTDNQSRKIDQLIEIVEKQTNAFGANNDFIEALKQEITQ</sequence>
<accession>A0ABT7G5L7</accession>
<dbReference type="RefSeq" id="WP_285097995.1">
    <property type="nucleotide sequence ID" value="NZ_JARTOI010000001.1"/>
</dbReference>
<comment type="caution">
    <text evidence="1">The sequence shown here is derived from an EMBL/GenBank/DDBJ whole genome shotgun (WGS) entry which is preliminary data.</text>
</comment>